<dbReference type="EMBL" id="CP000252">
    <property type="protein sequence ID" value="ABC78498.1"/>
    <property type="molecule type" value="Genomic_DNA"/>
</dbReference>
<evidence type="ECO:0000259" key="2">
    <source>
        <dbReference type="Pfam" id="PF01370"/>
    </source>
</evidence>
<organism evidence="3 4">
    <name type="scientific">Syntrophus aciditrophicus (strain SB)</name>
    <dbReference type="NCBI Taxonomy" id="56780"/>
    <lineage>
        <taxon>Bacteria</taxon>
        <taxon>Pseudomonadati</taxon>
        <taxon>Thermodesulfobacteriota</taxon>
        <taxon>Syntrophia</taxon>
        <taxon>Syntrophales</taxon>
        <taxon>Syntrophaceae</taxon>
        <taxon>Syntrophus</taxon>
    </lineage>
</organism>
<dbReference type="Pfam" id="PF01370">
    <property type="entry name" value="Epimerase"/>
    <property type="match status" value="1"/>
</dbReference>
<dbReference type="PANTHER" id="PTHR43000">
    <property type="entry name" value="DTDP-D-GLUCOSE 4,6-DEHYDRATASE-RELATED"/>
    <property type="match status" value="1"/>
</dbReference>
<dbReference type="STRING" id="56780.SYN_02661"/>
<protein>
    <submittedName>
        <fullName evidence="3">NAD dependent epimerase/dehydratase family</fullName>
    </submittedName>
</protein>
<dbReference type="AlphaFoldDB" id="Q2LWN6"/>
<evidence type="ECO:0000313" key="4">
    <source>
        <dbReference type="Proteomes" id="UP000001933"/>
    </source>
</evidence>
<gene>
    <name evidence="3" type="ORF">SYN_02661</name>
</gene>
<dbReference type="KEGG" id="sat:SYN_02661"/>
<accession>Q2LWN6</accession>
<name>Q2LWN6_SYNAS</name>
<proteinExistence type="inferred from homology"/>
<dbReference type="InterPro" id="IPR001509">
    <property type="entry name" value="Epimerase_deHydtase"/>
</dbReference>
<dbReference type="SUPFAM" id="SSF51735">
    <property type="entry name" value="NAD(P)-binding Rossmann-fold domains"/>
    <property type="match status" value="1"/>
</dbReference>
<keyword evidence="4" id="KW-1185">Reference proteome</keyword>
<reference evidence="3 4" key="1">
    <citation type="journal article" date="2007" name="Proc. Natl. Acad. Sci. U.S.A.">
        <title>The genome of Syntrophus aciditrophicus: life at the thermodynamic limit of microbial growth.</title>
        <authorList>
            <person name="McInerney M.J."/>
            <person name="Rohlin L."/>
            <person name="Mouttaki H."/>
            <person name="Kim U."/>
            <person name="Krupp R.S."/>
            <person name="Rios-Hernandez L."/>
            <person name="Sieber J."/>
            <person name="Struchtemeyer C.G."/>
            <person name="Bhattacharyya A."/>
            <person name="Campbell J.W."/>
            <person name="Gunsalus R.P."/>
        </authorList>
    </citation>
    <scope>NUCLEOTIDE SEQUENCE [LARGE SCALE GENOMIC DNA]</scope>
    <source>
        <strain evidence="3 4">SB</strain>
    </source>
</reference>
<dbReference type="Proteomes" id="UP000001933">
    <property type="component" value="Chromosome"/>
</dbReference>
<evidence type="ECO:0000256" key="1">
    <source>
        <dbReference type="ARBA" id="ARBA00007637"/>
    </source>
</evidence>
<dbReference type="InParanoid" id="Q2LWN6"/>
<evidence type="ECO:0000313" key="3">
    <source>
        <dbReference type="EMBL" id="ABC78498.1"/>
    </source>
</evidence>
<sequence>MEIESHTMKCCCVIGGTGFIGSFVVRALLRKGRHVIVVARNEVPTRSLPDNVEYVPGDFGDKYFIRGILRGVDEIIDLAYATVPKTSYDNPIQDILENLPPLVNMLDVASALNLEKIVLISSGGVIYGHSLNTPINEEHPTNPISPYGITKLAVEKYARMFHLTHDLPVVCVRPGNAYGETQKPFIGQGFIAAAIASILCGLELTLYGESGTVRDYIHVEDIAEGIVAALLKGPPGSIYNIGSGEGRNNRDILDALQPLAQAEGLEVKLKTLPLRKFDVPVNVLDSSRLSWDTGWTMRIPFEDGIIRTWNWYRDNRSV</sequence>
<dbReference type="InterPro" id="IPR036291">
    <property type="entry name" value="NAD(P)-bd_dom_sf"/>
</dbReference>
<dbReference type="eggNOG" id="COG0451">
    <property type="taxonomic scope" value="Bacteria"/>
</dbReference>
<comment type="similarity">
    <text evidence="1">Belongs to the NAD(P)-dependent epimerase/dehydratase family.</text>
</comment>
<dbReference type="Gene3D" id="3.40.50.720">
    <property type="entry name" value="NAD(P)-binding Rossmann-like Domain"/>
    <property type="match status" value="1"/>
</dbReference>
<feature type="domain" description="NAD-dependent epimerase/dehydratase" evidence="2">
    <location>
        <begin position="12"/>
        <end position="242"/>
    </location>
</feature>
<dbReference type="HOGENOM" id="CLU_007383_1_7_7"/>